<dbReference type="KEGG" id="vg:29125100"/>
<dbReference type="GeneID" id="29125100"/>
<evidence type="ECO:0000313" key="2">
    <source>
        <dbReference type="Proteomes" id="UP000201371"/>
    </source>
</evidence>
<sequence>MAHPVVYIVRPPNHPGEDNIELRYSLRSLEKNFPHTDVFIVGDMPEWVRGVEFIKGNCGHTSQANVYNNIRRFCQLDWTPDTFGLFNDDFMVTAEVPGCPPWKRGQLSDHLQEKRVVRNAGWWLESLKTTKICLEAHGYSSAMSFELHVPFHVDKQVMRKVLGQFQYVTPDNPPQWRTLYGNFHVPCYDYMVHEDRKAYTGDWSAGLMLPFHSTTDQTFRYSRKALETMFPSKSKYEE</sequence>
<dbReference type="OrthoDB" id="14742at10239"/>
<keyword evidence="2" id="KW-1185">Reference proteome</keyword>
<reference evidence="2" key="1">
    <citation type="submission" date="2016-03" db="EMBL/GenBank/DDBJ databases">
        <authorList>
            <person name="Ploux O."/>
        </authorList>
    </citation>
    <scope>NUCLEOTIDE SEQUENCE [LARGE SCALE GENOMIC DNA]</scope>
</reference>
<gene>
    <name evidence="1" type="primary">138</name>
    <name evidence="1" type="ORF">SEA_YVONNETASTIC_138</name>
</gene>
<protein>
    <submittedName>
        <fullName evidence="1">Uncharacterized protein</fullName>
    </submittedName>
</protein>
<name>A0A142K999_9CAUD</name>
<dbReference type="EMBL" id="KU963248">
    <property type="protein sequence ID" value="AMS02682.1"/>
    <property type="molecule type" value="Genomic_DNA"/>
</dbReference>
<proteinExistence type="predicted"/>
<organism evidence="1 2">
    <name type="scientific">Gordonia phage Yvonnetastic</name>
    <dbReference type="NCBI Taxonomy" id="1821566"/>
    <lineage>
        <taxon>Viruses</taxon>
        <taxon>Duplodnaviria</taxon>
        <taxon>Heunggongvirae</taxon>
        <taxon>Uroviricota</taxon>
        <taxon>Caudoviricetes</taxon>
        <taxon>Yvonnevirus</taxon>
        <taxon>Yvonnevirus yvonnetastic</taxon>
        <taxon>Gordonia virus Yvonnetastic</taxon>
    </lineage>
</organism>
<accession>A0A142K999</accession>
<evidence type="ECO:0000313" key="1">
    <source>
        <dbReference type="EMBL" id="AMS02682.1"/>
    </source>
</evidence>
<dbReference type="RefSeq" id="YP_009301192.1">
    <property type="nucleotide sequence ID" value="NC_031230.1"/>
</dbReference>
<dbReference type="Proteomes" id="UP000201371">
    <property type="component" value="Segment"/>
</dbReference>